<reference evidence="3" key="1">
    <citation type="submission" date="2018-05" db="EMBL/GenBank/DDBJ databases">
        <authorList>
            <person name="Lanie J.A."/>
            <person name="Ng W.-L."/>
            <person name="Kazmierczak K.M."/>
            <person name="Andrzejewski T.M."/>
            <person name="Davidsen T.M."/>
            <person name="Wayne K.J."/>
            <person name="Tettelin H."/>
            <person name="Glass J.I."/>
            <person name="Rusch D."/>
            <person name="Podicherti R."/>
            <person name="Tsui H.-C.T."/>
            <person name="Winkler M.E."/>
        </authorList>
    </citation>
    <scope>NUCLEOTIDE SEQUENCE</scope>
</reference>
<name>A0A381ZGN3_9ZZZZ</name>
<dbReference type="InterPro" id="IPR050256">
    <property type="entry name" value="Glycosyltransferase_2"/>
</dbReference>
<evidence type="ECO:0000259" key="2">
    <source>
        <dbReference type="Pfam" id="PF00535"/>
    </source>
</evidence>
<keyword evidence="1" id="KW-0812">Transmembrane</keyword>
<accession>A0A381ZGN3</accession>
<dbReference type="EMBL" id="UINC01021275">
    <property type="protein sequence ID" value="SVA88478.1"/>
    <property type="molecule type" value="Genomic_DNA"/>
</dbReference>
<dbReference type="PANTHER" id="PTHR48090:SF7">
    <property type="entry name" value="RFBJ PROTEIN"/>
    <property type="match status" value="1"/>
</dbReference>
<evidence type="ECO:0000313" key="3">
    <source>
        <dbReference type="EMBL" id="SVA88478.1"/>
    </source>
</evidence>
<dbReference type="SUPFAM" id="SSF53448">
    <property type="entry name" value="Nucleotide-diphospho-sugar transferases"/>
    <property type="match status" value="1"/>
</dbReference>
<dbReference type="CDD" id="cd04179">
    <property type="entry name" value="DPM_DPG-synthase_like"/>
    <property type="match status" value="1"/>
</dbReference>
<organism evidence="3">
    <name type="scientific">marine metagenome</name>
    <dbReference type="NCBI Taxonomy" id="408172"/>
    <lineage>
        <taxon>unclassified sequences</taxon>
        <taxon>metagenomes</taxon>
        <taxon>ecological metagenomes</taxon>
    </lineage>
</organism>
<feature type="transmembrane region" description="Helical" evidence="1">
    <location>
        <begin position="233"/>
        <end position="256"/>
    </location>
</feature>
<dbReference type="AlphaFoldDB" id="A0A381ZGN3"/>
<sequence>MGTRDKIPGSSMVVAVLVPCLDEETTVAGVVTGFRGALSEATVYVYDNASVDATAKRAAEAGAVVRFESIPGKGSVVRRMFADVDADVYVMADGDGTYDPADAPLLVKRLVEDNLDMVVGCRAGPTGRLGHAVGNRVFNHLYRWLFGTGFHDIFSGYRVFSRRYVKSFPAVSTGFEIETEMSVHASQLRLPVAEVDVAFLARPEGSASKLRTFSDGWRILRSMGTLLAGNRPLALFGSLAAISTVAALALGAPVVVDFARTGL</sequence>
<dbReference type="InterPro" id="IPR001173">
    <property type="entry name" value="Glyco_trans_2-like"/>
</dbReference>
<evidence type="ECO:0000256" key="1">
    <source>
        <dbReference type="SAM" id="Phobius"/>
    </source>
</evidence>
<keyword evidence="1" id="KW-0472">Membrane</keyword>
<protein>
    <recommendedName>
        <fullName evidence="2">Glycosyltransferase 2-like domain-containing protein</fullName>
    </recommendedName>
</protein>
<feature type="domain" description="Glycosyltransferase 2-like" evidence="2">
    <location>
        <begin position="16"/>
        <end position="165"/>
    </location>
</feature>
<dbReference type="PANTHER" id="PTHR48090">
    <property type="entry name" value="UNDECAPRENYL-PHOSPHATE 4-DEOXY-4-FORMAMIDO-L-ARABINOSE TRANSFERASE-RELATED"/>
    <property type="match status" value="1"/>
</dbReference>
<proteinExistence type="predicted"/>
<keyword evidence="1" id="KW-1133">Transmembrane helix</keyword>
<feature type="non-terminal residue" evidence="3">
    <location>
        <position position="263"/>
    </location>
</feature>
<dbReference type="InterPro" id="IPR029044">
    <property type="entry name" value="Nucleotide-diphossugar_trans"/>
</dbReference>
<gene>
    <name evidence="3" type="ORF">METZ01_LOCUS141332</name>
</gene>
<dbReference type="Gene3D" id="3.90.550.10">
    <property type="entry name" value="Spore Coat Polysaccharide Biosynthesis Protein SpsA, Chain A"/>
    <property type="match status" value="1"/>
</dbReference>
<dbReference type="Pfam" id="PF00535">
    <property type="entry name" value="Glycos_transf_2"/>
    <property type="match status" value="1"/>
</dbReference>